<dbReference type="GO" id="GO:0042010">
    <property type="term" value="F:interleukin-15 receptor activity"/>
    <property type="evidence" value="ECO:0007669"/>
    <property type="project" value="InterPro"/>
</dbReference>
<evidence type="ECO:0000256" key="3">
    <source>
        <dbReference type="SAM" id="MobiDB-lite"/>
    </source>
</evidence>
<evidence type="ECO:0000256" key="1">
    <source>
        <dbReference type="ARBA" id="ARBA00023157"/>
    </source>
</evidence>
<dbReference type="STRING" id="43700.ENSMALP00000015025"/>
<feature type="transmembrane region" description="Helical" evidence="4">
    <location>
        <begin position="183"/>
        <end position="204"/>
    </location>
</feature>
<organism evidence="7 8">
    <name type="scientific">Monopterus albus</name>
    <name type="common">Swamp eel</name>
    <dbReference type="NCBI Taxonomy" id="43700"/>
    <lineage>
        <taxon>Eukaryota</taxon>
        <taxon>Metazoa</taxon>
        <taxon>Chordata</taxon>
        <taxon>Craniata</taxon>
        <taxon>Vertebrata</taxon>
        <taxon>Euteleostomi</taxon>
        <taxon>Actinopterygii</taxon>
        <taxon>Neopterygii</taxon>
        <taxon>Teleostei</taxon>
        <taxon>Neoteleostei</taxon>
        <taxon>Acanthomorphata</taxon>
        <taxon>Anabantaria</taxon>
        <taxon>Synbranchiformes</taxon>
        <taxon>Synbranchidae</taxon>
        <taxon>Monopterus</taxon>
    </lineage>
</organism>
<feature type="disulfide bond" evidence="2">
    <location>
        <begin position="41"/>
        <end position="84"/>
    </location>
</feature>
<feature type="region of interest" description="Disordered" evidence="3">
    <location>
        <begin position="32"/>
        <end position="56"/>
    </location>
</feature>
<evidence type="ECO:0000256" key="2">
    <source>
        <dbReference type="PROSITE-ProRule" id="PRU00302"/>
    </source>
</evidence>
<keyword evidence="8" id="KW-1185">Reference proteome</keyword>
<dbReference type="InterPro" id="IPR000436">
    <property type="entry name" value="Sushi_SCR_CCP_dom"/>
</dbReference>
<dbReference type="PROSITE" id="PS50923">
    <property type="entry name" value="SUSHI"/>
    <property type="match status" value="1"/>
</dbReference>
<dbReference type="InterPro" id="IPR042372">
    <property type="entry name" value="IL15RA"/>
</dbReference>
<name>A0A3Q3JE94_MONAL</name>
<dbReference type="PANTHER" id="PTHR15060">
    <property type="entry name" value="INTERLEUKIN-15 RECEPTOR SUBUNIT ALPHA"/>
    <property type="match status" value="1"/>
</dbReference>
<dbReference type="SUPFAM" id="SSF57535">
    <property type="entry name" value="Complement control module/SCR domain"/>
    <property type="match status" value="1"/>
</dbReference>
<feature type="signal peptide" evidence="5">
    <location>
        <begin position="1"/>
        <end position="34"/>
    </location>
</feature>
<evidence type="ECO:0000313" key="7">
    <source>
        <dbReference type="Ensembl" id="ENSMALP00000015025.1"/>
    </source>
</evidence>
<feature type="region of interest" description="Disordered" evidence="3">
    <location>
        <begin position="130"/>
        <end position="165"/>
    </location>
</feature>
<evidence type="ECO:0000259" key="6">
    <source>
        <dbReference type="PROSITE" id="PS50923"/>
    </source>
</evidence>
<proteinExistence type="predicted"/>
<reference evidence="7" key="2">
    <citation type="submission" date="2025-09" db="UniProtKB">
        <authorList>
            <consortium name="Ensembl"/>
        </authorList>
    </citation>
    <scope>IDENTIFICATION</scope>
</reference>
<keyword evidence="2" id="KW-0768">Sushi</keyword>
<keyword evidence="4" id="KW-0472">Membrane</keyword>
<evidence type="ECO:0000313" key="8">
    <source>
        <dbReference type="Proteomes" id="UP000261600"/>
    </source>
</evidence>
<dbReference type="Gene3D" id="2.20.28.230">
    <property type="match status" value="1"/>
</dbReference>
<feature type="chain" id="PRO_5018542336" description="Sushi domain-containing protein" evidence="5">
    <location>
        <begin position="35"/>
        <end position="263"/>
    </location>
</feature>
<dbReference type="AlphaFoldDB" id="A0A3Q3JE94"/>
<sequence length="263" mass="29140">MMKVKSCQMDSASVSFSVTVIMVCLLGAAHGSNGDKNSSLCPEIPQRNQTEDPPKIPRKVNEIFRYTCIEGYVRKVGTSNLIKCKLSQGRLQWSQYNLECILNPNLPTQQPKSTRTTPSTSIRMILEGSMSASVAPQTERTELTSPSVQSTSDSPQASISTTTKPVSGTFDAEKSAQFRLTTAVVIVSILLVIVGALFGITFYCRRRQNLFQTPSSSFFRLTNQEVKKQLPTAVTRRGDTHELCFIWTGIKFDPMTFCCQNTT</sequence>
<accession>A0A3Q3JE94</accession>
<protein>
    <recommendedName>
        <fullName evidence="6">Sushi domain-containing protein</fullName>
    </recommendedName>
</protein>
<keyword evidence="4" id="KW-1133">Transmembrane helix</keyword>
<comment type="caution">
    <text evidence="2">Lacks conserved residue(s) required for the propagation of feature annotation.</text>
</comment>
<dbReference type="Proteomes" id="UP000261600">
    <property type="component" value="Unplaced"/>
</dbReference>
<feature type="domain" description="Sushi" evidence="6">
    <location>
        <begin position="39"/>
        <end position="102"/>
    </location>
</feature>
<keyword evidence="1 2" id="KW-1015">Disulfide bond</keyword>
<evidence type="ECO:0000256" key="5">
    <source>
        <dbReference type="SAM" id="SignalP"/>
    </source>
</evidence>
<dbReference type="Ensembl" id="ENSMALT00000015333.1">
    <property type="protein sequence ID" value="ENSMALP00000015025.1"/>
    <property type="gene ID" value="ENSMALG00000010552.1"/>
</dbReference>
<dbReference type="InterPro" id="IPR035976">
    <property type="entry name" value="Sushi/SCR/CCP_sf"/>
</dbReference>
<keyword evidence="5" id="KW-0732">Signal</keyword>
<dbReference type="PANTHER" id="PTHR15060:SF0">
    <property type="entry name" value="INTERLEUKIN-15 RECEPTOR SUBUNIT ALPHA"/>
    <property type="match status" value="1"/>
</dbReference>
<evidence type="ECO:0000256" key="4">
    <source>
        <dbReference type="SAM" id="Phobius"/>
    </source>
</evidence>
<reference evidence="7" key="1">
    <citation type="submission" date="2025-08" db="UniProtKB">
        <authorList>
            <consortium name="Ensembl"/>
        </authorList>
    </citation>
    <scope>IDENTIFICATION</scope>
</reference>
<keyword evidence="4" id="KW-0812">Transmembrane</keyword>